<reference evidence="2 3" key="1">
    <citation type="journal article" date="2012" name="Science">
        <title>Ecological populations of bacteria act as socially cohesive units of antibiotic production and resistance.</title>
        <authorList>
            <person name="Cordero O.X."/>
            <person name="Wildschutte H."/>
            <person name="Kirkup B."/>
            <person name="Proehl S."/>
            <person name="Ngo L."/>
            <person name="Hussain F."/>
            <person name="Le Roux F."/>
            <person name="Mincer T."/>
            <person name="Polz M.F."/>
        </authorList>
    </citation>
    <scope>NUCLEOTIDE SEQUENCE [LARGE SCALE GENOMIC DNA]</scope>
    <source>
        <strain evidence="2 3">FF-238</strain>
    </source>
</reference>
<evidence type="ECO:0000256" key="1">
    <source>
        <dbReference type="SAM" id="Phobius"/>
    </source>
</evidence>
<feature type="transmembrane region" description="Helical" evidence="1">
    <location>
        <begin position="105"/>
        <end position="122"/>
    </location>
</feature>
<dbReference type="EMBL" id="AJYW02000141">
    <property type="protein sequence ID" value="OEE75675.1"/>
    <property type="molecule type" value="Genomic_DNA"/>
</dbReference>
<feature type="transmembrane region" description="Helical" evidence="1">
    <location>
        <begin position="45"/>
        <end position="70"/>
    </location>
</feature>
<comment type="caution">
    <text evidence="2">The sequence shown here is derived from an EMBL/GenBank/DDBJ whole genome shotgun (WGS) entry which is preliminary data.</text>
</comment>
<dbReference type="InterPro" id="IPR021306">
    <property type="entry name" value="DUF2878"/>
</dbReference>
<evidence type="ECO:0000313" key="2">
    <source>
        <dbReference type="EMBL" id="OEE75675.1"/>
    </source>
</evidence>
<proteinExistence type="predicted"/>
<organism evidence="2 3">
    <name type="scientific">Vibrio genomosp. F6 str. FF-238</name>
    <dbReference type="NCBI Taxonomy" id="1191298"/>
    <lineage>
        <taxon>Bacteria</taxon>
        <taxon>Pseudomonadati</taxon>
        <taxon>Pseudomonadota</taxon>
        <taxon>Gammaproteobacteria</taxon>
        <taxon>Vibrionales</taxon>
        <taxon>Vibrionaceae</taxon>
        <taxon>Vibrio</taxon>
    </lineage>
</organism>
<protein>
    <recommendedName>
        <fullName evidence="4">DUF2878 domain-containing protein</fullName>
    </recommendedName>
</protein>
<evidence type="ECO:0000313" key="3">
    <source>
        <dbReference type="Proteomes" id="UP000094165"/>
    </source>
</evidence>
<feature type="transmembrane region" description="Helical" evidence="1">
    <location>
        <begin position="12"/>
        <end position="38"/>
    </location>
</feature>
<dbReference type="AlphaFoldDB" id="A0A1E5CY38"/>
<gene>
    <name evidence="2" type="ORF">A130_05425</name>
</gene>
<keyword evidence="3" id="KW-1185">Reference proteome</keyword>
<sequence>MRIFLISTWFQVLWFMAVLGQGDWVSWLVVSVVITFVLSCRYQGLPIWSCFSIAILGVIFDSVNSLIGVLVFDEQYIPVWLVLLWAGYAWYAFQLYPLIRDYLRGGIIFVGAIAGGLSYYAGEQLGAVMFGFDPFSSVLVLMIEWAIVIWVTLKVYDHGNQKIKYQL</sequence>
<accession>A0A1E5CY38</accession>
<evidence type="ECO:0008006" key="4">
    <source>
        <dbReference type="Google" id="ProtNLM"/>
    </source>
</evidence>
<keyword evidence="1" id="KW-1133">Transmembrane helix</keyword>
<name>A0A1E5CY38_9VIBR</name>
<feature type="transmembrane region" description="Helical" evidence="1">
    <location>
        <begin position="76"/>
        <end position="93"/>
    </location>
</feature>
<dbReference type="RefSeq" id="WP_017052138.1">
    <property type="nucleotide sequence ID" value="NZ_AJYW02000141.1"/>
</dbReference>
<keyword evidence="1" id="KW-0472">Membrane</keyword>
<dbReference type="Proteomes" id="UP000094165">
    <property type="component" value="Unassembled WGS sequence"/>
</dbReference>
<feature type="transmembrane region" description="Helical" evidence="1">
    <location>
        <begin position="134"/>
        <end position="156"/>
    </location>
</feature>
<dbReference type="Pfam" id="PF11086">
    <property type="entry name" value="DUF2878"/>
    <property type="match status" value="1"/>
</dbReference>
<keyword evidence="1" id="KW-0812">Transmembrane</keyword>